<sequence>MLPAKLDQAERDWHAAQPAEPEPVVIEHPVDDPLQTGDSRLLGGAMEIKAPWKRE</sequence>
<reference evidence="2" key="1">
    <citation type="submission" date="2020-07" db="EMBL/GenBank/DDBJ databases">
        <title>DNA virome of the Small Aral Sea.</title>
        <authorList>
            <person name="Alexyuk M.S."/>
            <person name="Bogoyavlenskiy A.P."/>
            <person name="Alexyuk P.G."/>
            <person name="Berezin V.E."/>
        </authorList>
    </citation>
    <scope>NUCLEOTIDE SEQUENCE</scope>
</reference>
<evidence type="ECO:0000256" key="1">
    <source>
        <dbReference type="SAM" id="MobiDB-lite"/>
    </source>
</evidence>
<evidence type="ECO:0000313" key="2">
    <source>
        <dbReference type="EMBL" id="QNJ59862.1"/>
    </source>
</evidence>
<protein>
    <submittedName>
        <fullName evidence="2">Uncharacterized protein</fullName>
    </submittedName>
</protein>
<accession>A0A7G8LRJ0</accession>
<name>A0A7G8LRJ0_9VIRU</name>
<dbReference type="EMBL" id="MT845237">
    <property type="protein sequence ID" value="QNJ59862.1"/>
    <property type="molecule type" value="Genomic_DNA"/>
</dbReference>
<organism evidence="2">
    <name type="scientific">Bacteriophage sp</name>
    <dbReference type="NCBI Taxonomy" id="38018"/>
    <lineage>
        <taxon>Viruses</taxon>
    </lineage>
</organism>
<proteinExistence type="predicted"/>
<feature type="region of interest" description="Disordered" evidence="1">
    <location>
        <begin position="1"/>
        <end position="42"/>
    </location>
</feature>